<evidence type="ECO:0000259" key="12">
    <source>
        <dbReference type="Pfam" id="PF21447"/>
    </source>
</evidence>
<keyword evidence="8 13" id="KW-0378">Hydrolase</keyword>
<comment type="catalytic activity">
    <reaction evidence="10">
        <text>[phosphate](n) + H2O = [phosphate](n-1) + phosphate + H(+)</text>
        <dbReference type="Rhea" id="RHEA:21528"/>
        <dbReference type="Rhea" id="RHEA-COMP:9859"/>
        <dbReference type="Rhea" id="RHEA-COMP:14279"/>
        <dbReference type="ChEBI" id="CHEBI:15377"/>
        <dbReference type="ChEBI" id="CHEBI:15378"/>
        <dbReference type="ChEBI" id="CHEBI:16838"/>
        <dbReference type="ChEBI" id="CHEBI:43474"/>
        <dbReference type="EC" id="3.6.1.11"/>
    </reaction>
</comment>
<evidence type="ECO:0000256" key="1">
    <source>
        <dbReference type="ARBA" id="ARBA00001946"/>
    </source>
</evidence>
<evidence type="ECO:0000256" key="5">
    <source>
        <dbReference type="ARBA" id="ARBA00012451"/>
    </source>
</evidence>
<organism evidence="13 14">
    <name type="scientific">Candidatus Venteria ishoeyi</name>
    <dbReference type="NCBI Taxonomy" id="1899563"/>
    <lineage>
        <taxon>Bacteria</taxon>
        <taxon>Pseudomonadati</taxon>
        <taxon>Pseudomonadota</taxon>
        <taxon>Gammaproteobacteria</taxon>
        <taxon>Thiotrichales</taxon>
        <taxon>Thiotrichaceae</taxon>
        <taxon>Venteria</taxon>
    </lineage>
</organism>
<comment type="similarity">
    <text evidence="3">Belongs to the GppA/Ppx family.</text>
</comment>
<dbReference type="InterPro" id="IPR050273">
    <property type="entry name" value="GppA/Ppx_hydrolase"/>
</dbReference>
<protein>
    <recommendedName>
        <fullName evidence="6">Exopolyphosphatase</fullName>
        <ecNumber evidence="5">3.6.1.11</ecNumber>
    </recommendedName>
</protein>
<dbReference type="Gene3D" id="3.30.420.150">
    <property type="entry name" value="Exopolyphosphatase. Domain 2"/>
    <property type="match status" value="1"/>
</dbReference>
<evidence type="ECO:0000256" key="9">
    <source>
        <dbReference type="ARBA" id="ARBA00023136"/>
    </source>
</evidence>
<dbReference type="Gene3D" id="3.30.420.40">
    <property type="match status" value="1"/>
</dbReference>
<evidence type="ECO:0000313" key="13">
    <source>
        <dbReference type="EMBL" id="SEH05184.1"/>
    </source>
</evidence>
<dbReference type="InterPro" id="IPR043129">
    <property type="entry name" value="ATPase_NBD"/>
</dbReference>
<accession>A0A1H6F7Y9</accession>
<keyword evidence="14" id="KW-1185">Reference proteome</keyword>
<gene>
    <name evidence="13" type="primary">ppx</name>
    <name evidence="13" type="ORF">MBHS_01037</name>
</gene>
<dbReference type="PANTHER" id="PTHR30005:SF14">
    <property type="entry name" value="EXOPOLYPHOSPHATASE"/>
    <property type="match status" value="1"/>
</dbReference>
<dbReference type="SUPFAM" id="SSF109604">
    <property type="entry name" value="HD-domain/PDEase-like"/>
    <property type="match status" value="1"/>
</dbReference>
<dbReference type="RefSeq" id="WP_103919154.1">
    <property type="nucleotide sequence ID" value="NZ_FMSV02000171.1"/>
</dbReference>
<dbReference type="InterPro" id="IPR030673">
    <property type="entry name" value="PyroPPase_GppA_Ppx"/>
</dbReference>
<evidence type="ECO:0000313" key="14">
    <source>
        <dbReference type="Proteomes" id="UP000236724"/>
    </source>
</evidence>
<dbReference type="InterPro" id="IPR048950">
    <property type="entry name" value="Ppx_GppA_C"/>
</dbReference>
<dbReference type="NCBIfam" id="TIGR03706">
    <property type="entry name" value="exo_poly_only"/>
    <property type="match status" value="1"/>
</dbReference>
<evidence type="ECO:0000256" key="10">
    <source>
        <dbReference type="ARBA" id="ARBA00047607"/>
    </source>
</evidence>
<dbReference type="PANTHER" id="PTHR30005">
    <property type="entry name" value="EXOPOLYPHOSPHATASE"/>
    <property type="match status" value="1"/>
</dbReference>
<feature type="domain" description="Ppx/GppA phosphatase C-terminal" evidence="12">
    <location>
        <begin position="319"/>
        <end position="493"/>
    </location>
</feature>
<dbReference type="SUPFAM" id="SSF53067">
    <property type="entry name" value="Actin-like ATPase domain"/>
    <property type="match status" value="2"/>
</dbReference>
<feature type="domain" description="Ppx/GppA phosphatase N-terminal" evidence="11">
    <location>
        <begin position="29"/>
        <end position="313"/>
    </location>
</feature>
<evidence type="ECO:0000259" key="11">
    <source>
        <dbReference type="Pfam" id="PF02541"/>
    </source>
</evidence>
<dbReference type="GO" id="GO:0004309">
    <property type="term" value="F:exopolyphosphatase activity"/>
    <property type="evidence" value="ECO:0007669"/>
    <property type="project" value="UniProtKB-EC"/>
</dbReference>
<dbReference type="CDD" id="cd24053">
    <property type="entry name" value="ASKHA_NBD_EcPPX-GppA-like"/>
    <property type="match status" value="1"/>
</dbReference>
<comment type="subunit">
    <text evidence="4">Homodimer.</text>
</comment>
<dbReference type="FunFam" id="3.30.420.40:FF:000023">
    <property type="entry name" value="Guanosine-5'-triphosphate,3'-diphosphate pyrophosphatase"/>
    <property type="match status" value="1"/>
</dbReference>
<dbReference type="Pfam" id="PF02541">
    <property type="entry name" value="Ppx-GppA"/>
    <property type="match status" value="1"/>
</dbReference>
<evidence type="ECO:0000256" key="3">
    <source>
        <dbReference type="ARBA" id="ARBA00007125"/>
    </source>
</evidence>
<dbReference type="OrthoDB" id="9793035at2"/>
<dbReference type="InterPro" id="IPR003695">
    <property type="entry name" value="Ppx_GppA_N"/>
</dbReference>
<keyword evidence="7" id="KW-1003">Cell membrane</keyword>
<dbReference type="GO" id="GO:0006798">
    <property type="term" value="P:polyphosphate catabolic process"/>
    <property type="evidence" value="ECO:0007669"/>
    <property type="project" value="TreeGrafter"/>
</dbReference>
<evidence type="ECO:0000256" key="2">
    <source>
        <dbReference type="ARBA" id="ARBA00004202"/>
    </source>
</evidence>
<name>A0A1H6F7Y9_9GAMM</name>
<evidence type="ECO:0000256" key="4">
    <source>
        <dbReference type="ARBA" id="ARBA00011738"/>
    </source>
</evidence>
<dbReference type="Gene3D" id="1.10.3210.10">
    <property type="entry name" value="Hypothetical protein af1432"/>
    <property type="match status" value="1"/>
</dbReference>
<dbReference type="FunFam" id="3.30.420.150:FF:000001">
    <property type="entry name" value="Guanosine-5'-triphosphate,3'-diphosphate pyrophosphatase"/>
    <property type="match status" value="1"/>
</dbReference>
<comment type="cofactor">
    <cofactor evidence="1">
        <name>Mg(2+)</name>
        <dbReference type="ChEBI" id="CHEBI:18420"/>
    </cofactor>
</comment>
<dbReference type="Proteomes" id="UP000236724">
    <property type="component" value="Unassembled WGS sequence"/>
</dbReference>
<evidence type="ECO:0000256" key="6">
    <source>
        <dbReference type="ARBA" id="ARBA00020416"/>
    </source>
</evidence>
<reference evidence="13 14" key="1">
    <citation type="submission" date="2016-10" db="EMBL/GenBank/DDBJ databases">
        <authorList>
            <person name="de Groot N.N."/>
        </authorList>
    </citation>
    <scope>NUCLEOTIDE SEQUENCE [LARGE SCALE GENOMIC DNA]</scope>
    <source>
        <strain evidence="13">MBHS1</strain>
    </source>
</reference>
<dbReference type="EC" id="3.6.1.11" evidence="5"/>
<dbReference type="PIRSF" id="PIRSF001267">
    <property type="entry name" value="Pyrophosphatase_GppA_Ppx"/>
    <property type="match status" value="1"/>
</dbReference>
<evidence type="ECO:0000256" key="7">
    <source>
        <dbReference type="ARBA" id="ARBA00022475"/>
    </source>
</evidence>
<dbReference type="EMBL" id="FMSV02000171">
    <property type="protein sequence ID" value="SEH05184.1"/>
    <property type="molecule type" value="Genomic_DNA"/>
</dbReference>
<proteinExistence type="inferred from homology"/>
<dbReference type="InterPro" id="IPR022371">
    <property type="entry name" value="Exopolyphosphatase"/>
</dbReference>
<evidence type="ECO:0000256" key="8">
    <source>
        <dbReference type="ARBA" id="ARBA00022801"/>
    </source>
</evidence>
<sequence>MLSRLFTPRSASLETVATVDLGSNSFHMIVANVSDGNIHVVDKLREMVRLAAGLDEQKNISQEAQDRAIACLERFGQRLRAMPAGSVRAVGTNTLRSAHNAEEFLNRAEAALGHPIDIIAGREEARLIYLGVAHGMDSPPQEQCLVMDIGGGSTEFIIGEGFETRRRESLYMGCVTMSQRWFGNGKITAKNMRRAEISALSELQPIAAEYRARGWQRVIGASGTIKAIGKVVEAEGWSDEGITPKALKKLREALVDMGEIDKISLKDLKSERFPVFPGGVAVLSGAFEALKIEHMTVSDSALREGLVYEMLGRFRQEDIRTHTIKHLQKRYNIDTEQAKAVSDTARLLLEKAAEDWNLEIEAPQRLLCWAAQLHEMGLIVAHNQYHKHGEYLLLHSDLAGFSRQEQTLLATLVRAHRRKLPTDSFNSLPENDQLTALRLCILLRIAVLLNRNRSHAPMPEFHLTAKKSQLNLAFPEDWLQAHPLTQDELENEQHYLSNTGIELVIESYQYFL</sequence>
<keyword evidence="9" id="KW-0472">Membrane</keyword>
<comment type="subcellular location">
    <subcellularLocation>
        <location evidence="2">Cell membrane</location>
        <topology evidence="2">Peripheral membrane protein</topology>
    </subcellularLocation>
</comment>
<dbReference type="AlphaFoldDB" id="A0A1H6F7Y9"/>
<dbReference type="GO" id="GO:0005886">
    <property type="term" value="C:plasma membrane"/>
    <property type="evidence" value="ECO:0007669"/>
    <property type="project" value="UniProtKB-SubCell"/>
</dbReference>
<dbReference type="Pfam" id="PF21447">
    <property type="entry name" value="Ppx-GppA_III"/>
    <property type="match status" value="1"/>
</dbReference>